<proteinExistence type="predicted"/>
<dbReference type="Proteomes" id="UP000285310">
    <property type="component" value="Unassembled WGS sequence"/>
</dbReference>
<keyword evidence="2" id="KW-1185">Reference proteome</keyword>
<dbReference type="GO" id="GO:0016746">
    <property type="term" value="F:acyltransferase activity"/>
    <property type="evidence" value="ECO:0007669"/>
    <property type="project" value="UniProtKB-KW"/>
</dbReference>
<dbReference type="EMBL" id="AYKG01000019">
    <property type="protein sequence ID" value="ROO28782.1"/>
    <property type="molecule type" value="Genomic_DNA"/>
</dbReference>
<dbReference type="OrthoDB" id="152799at2"/>
<dbReference type="SUPFAM" id="SSF69593">
    <property type="entry name" value="Glycerol-3-phosphate (1)-acyltransferase"/>
    <property type="match status" value="1"/>
</dbReference>
<dbReference type="AlphaFoldDB" id="A0A423PTC9"/>
<dbReference type="InParanoid" id="A0A423PTC9"/>
<organism evidence="1 2">
    <name type="scientific">Salinisphaera japonica YTM-1</name>
    <dbReference type="NCBI Taxonomy" id="1209778"/>
    <lineage>
        <taxon>Bacteria</taxon>
        <taxon>Pseudomonadati</taxon>
        <taxon>Pseudomonadota</taxon>
        <taxon>Gammaproteobacteria</taxon>
        <taxon>Salinisphaerales</taxon>
        <taxon>Salinisphaeraceae</taxon>
        <taxon>Salinisphaera</taxon>
    </lineage>
</organism>
<name>A0A423PTC9_9GAMM</name>
<evidence type="ECO:0000313" key="1">
    <source>
        <dbReference type="EMBL" id="ROO28782.1"/>
    </source>
</evidence>
<keyword evidence="1" id="KW-0808">Transferase</keyword>
<reference evidence="1 2" key="1">
    <citation type="submission" date="2013-10" db="EMBL/GenBank/DDBJ databases">
        <title>Salinisphaera japonica YTM-1 Genome Sequencing.</title>
        <authorList>
            <person name="Lai Q."/>
            <person name="Li C."/>
            <person name="Shao Z."/>
        </authorList>
    </citation>
    <scope>NUCLEOTIDE SEQUENCE [LARGE SCALE GENOMIC DNA]</scope>
    <source>
        <strain evidence="1 2">YTM-1</strain>
    </source>
</reference>
<sequence length="251" mass="27507">MAQRSALATAFFTWVMQRQIAGSFNALRIARPGLPELPANTPLVVYSNHPAWWDPALYIVLAGQLFADRDSYGPMDAAALDQYRILRRVGIFGIDTEGYRGAARFLRVAEGLLASPDRMLWVTAQGAFADPRARPLTLRPGLARLLARVPNAVAVPLAIEYPFWQEKQPEALCRFGTPIAANQASAEALTTALTEQMDRLADSAMMRSPDDFDTLIAGRAGVGGVYDLGRRVKAALQGRAFDARHDQTPPR</sequence>
<gene>
    <name evidence="1" type="ORF">SAJA_07430</name>
</gene>
<evidence type="ECO:0000313" key="2">
    <source>
        <dbReference type="Proteomes" id="UP000285310"/>
    </source>
</evidence>
<keyword evidence="1" id="KW-0012">Acyltransferase</keyword>
<protein>
    <submittedName>
        <fullName evidence="1">Acyltransferase</fullName>
    </submittedName>
</protein>
<comment type="caution">
    <text evidence="1">The sequence shown here is derived from an EMBL/GenBank/DDBJ whole genome shotgun (WGS) entry which is preliminary data.</text>
</comment>
<accession>A0A423PTC9</accession>
<dbReference type="CDD" id="cd06551">
    <property type="entry name" value="LPLAT"/>
    <property type="match status" value="1"/>
</dbReference>